<sequence length="171" mass="19228">MTHATAEIAVCPTVLDVEASGFGRNSYPIEVGFALPNGHTFCTLIRPEAEWTHWDAQAEALHHISRTLIEQRGQPAREVARLLNTHLQGQTVYSDGWANDYSWIGALFDAAGIAPKFKLENLRALLNETEADQWHIVKAEISHERGTQRHRASADARMLQLTLQRLRRGSH</sequence>
<accession>A0A515ESJ5</accession>
<evidence type="ECO:0000313" key="2">
    <source>
        <dbReference type="Proteomes" id="UP000317365"/>
    </source>
</evidence>
<evidence type="ECO:0000313" key="1">
    <source>
        <dbReference type="EMBL" id="QDL55583.1"/>
    </source>
</evidence>
<dbReference type="InterPro" id="IPR036397">
    <property type="entry name" value="RNaseH_sf"/>
</dbReference>
<dbReference type="RefSeq" id="WP_142812738.1">
    <property type="nucleotide sequence ID" value="NZ_CP036282.1"/>
</dbReference>
<dbReference type="GO" id="GO:0003676">
    <property type="term" value="F:nucleic acid binding"/>
    <property type="evidence" value="ECO:0007669"/>
    <property type="project" value="InterPro"/>
</dbReference>
<dbReference type="SUPFAM" id="SSF53098">
    <property type="entry name" value="Ribonuclease H-like"/>
    <property type="match status" value="1"/>
</dbReference>
<reference evidence="2" key="2">
    <citation type="journal article" date="2020" name="Int. J. Syst. Evol. Microbiol.">
        <title>Genomic insights into a novel species Rhodoferax aquaticus sp. nov., isolated from freshwater.</title>
        <authorList>
            <person name="Li T."/>
            <person name="Zhuo Y."/>
            <person name="Jin C.Z."/>
            <person name="Wu X."/>
            <person name="Ko S.R."/>
            <person name="Jin F.J."/>
            <person name="Ahn C.Y."/>
            <person name="Oh H.M."/>
            <person name="Lee H.G."/>
            <person name="Jin L."/>
        </authorList>
    </citation>
    <scope>NUCLEOTIDE SEQUENCE [LARGE SCALE GENOMIC DNA]</scope>
    <source>
        <strain evidence="2">Gr-4</strain>
    </source>
</reference>
<dbReference type="KEGG" id="rhg:EXZ61_16155"/>
<organism evidence="1 2">
    <name type="scientific">Rhodoferax aquaticus</name>
    <dbReference type="NCBI Taxonomy" id="2527691"/>
    <lineage>
        <taxon>Bacteria</taxon>
        <taxon>Pseudomonadati</taxon>
        <taxon>Pseudomonadota</taxon>
        <taxon>Betaproteobacteria</taxon>
        <taxon>Burkholderiales</taxon>
        <taxon>Comamonadaceae</taxon>
        <taxon>Rhodoferax</taxon>
    </lineage>
</organism>
<dbReference type="EMBL" id="CP036282">
    <property type="protein sequence ID" value="QDL55583.1"/>
    <property type="molecule type" value="Genomic_DNA"/>
</dbReference>
<dbReference type="InterPro" id="IPR012337">
    <property type="entry name" value="RNaseH-like_sf"/>
</dbReference>
<protein>
    <submittedName>
        <fullName evidence="1">Uncharacterized protein</fullName>
    </submittedName>
</protein>
<proteinExistence type="predicted"/>
<gene>
    <name evidence="1" type="ORF">EXZ61_16155</name>
</gene>
<reference evidence="2" key="1">
    <citation type="submission" date="2019-02" db="EMBL/GenBank/DDBJ databases">
        <title>Complete genome sequence of Rhodoferax sp. Gr-4.</title>
        <authorList>
            <person name="Jin L."/>
        </authorList>
    </citation>
    <scope>NUCLEOTIDE SEQUENCE [LARGE SCALE GENOMIC DNA]</scope>
    <source>
        <strain evidence="2">Gr-4</strain>
    </source>
</reference>
<dbReference type="Proteomes" id="UP000317365">
    <property type="component" value="Chromosome"/>
</dbReference>
<name>A0A515ESJ5_9BURK</name>
<keyword evidence="2" id="KW-1185">Reference proteome</keyword>
<dbReference type="Gene3D" id="3.30.420.10">
    <property type="entry name" value="Ribonuclease H-like superfamily/Ribonuclease H"/>
    <property type="match status" value="1"/>
</dbReference>
<dbReference type="AlphaFoldDB" id="A0A515ESJ5"/>